<reference evidence="8" key="2">
    <citation type="submission" date="2025-08" db="UniProtKB">
        <authorList>
            <consortium name="RefSeq"/>
        </authorList>
    </citation>
    <scope>IDENTIFICATION</scope>
    <source>
        <tissue evidence="8">Leaf</tissue>
    </source>
</reference>
<keyword evidence="3 5" id="KW-0560">Oxidoreductase</keyword>
<dbReference type="Pfam" id="PF14226">
    <property type="entry name" value="DIOX_N"/>
    <property type="match status" value="1"/>
</dbReference>
<dbReference type="RefSeq" id="XP_020101974.1">
    <property type="nucleotide sequence ID" value="XM_020246385.1"/>
</dbReference>
<keyword evidence="4 5" id="KW-0408">Iron</keyword>
<accession>A0A6P5G0S8</accession>
<dbReference type="InterPro" id="IPR044861">
    <property type="entry name" value="IPNS-like_FE2OG_OXY"/>
</dbReference>
<evidence type="ECO:0000256" key="1">
    <source>
        <dbReference type="ARBA" id="ARBA00008056"/>
    </source>
</evidence>
<protein>
    <submittedName>
        <fullName evidence="8">Probable 2-oxoglutarate-dependent dioxygenase ANS</fullName>
    </submittedName>
</protein>
<dbReference type="Proteomes" id="UP000515123">
    <property type="component" value="Linkage group 13"/>
</dbReference>
<dbReference type="InterPro" id="IPR027443">
    <property type="entry name" value="IPNS-like_sf"/>
</dbReference>
<dbReference type="AlphaFoldDB" id="A0A6P5G0S8"/>
<dbReference type="InterPro" id="IPR026992">
    <property type="entry name" value="DIOX_N"/>
</dbReference>
<gene>
    <name evidence="8" type="primary">LOC109719613</name>
</gene>
<keyword evidence="2 5" id="KW-0479">Metal-binding</keyword>
<organism evidence="7 8">
    <name type="scientific">Ananas comosus</name>
    <name type="common">Pineapple</name>
    <name type="synonym">Ananas ananas</name>
    <dbReference type="NCBI Taxonomy" id="4615"/>
    <lineage>
        <taxon>Eukaryota</taxon>
        <taxon>Viridiplantae</taxon>
        <taxon>Streptophyta</taxon>
        <taxon>Embryophyta</taxon>
        <taxon>Tracheophyta</taxon>
        <taxon>Spermatophyta</taxon>
        <taxon>Magnoliopsida</taxon>
        <taxon>Liliopsida</taxon>
        <taxon>Poales</taxon>
        <taxon>Bromeliaceae</taxon>
        <taxon>Bromelioideae</taxon>
        <taxon>Ananas</taxon>
    </lineage>
</organism>
<comment type="similarity">
    <text evidence="1 5">Belongs to the iron/ascorbate-dependent oxidoreductase family.</text>
</comment>
<feature type="domain" description="Fe2OG dioxygenase" evidence="6">
    <location>
        <begin position="218"/>
        <end position="318"/>
    </location>
</feature>
<dbReference type="InterPro" id="IPR050295">
    <property type="entry name" value="Plant_2OG-oxidoreductases"/>
</dbReference>
<dbReference type="GO" id="GO:0051213">
    <property type="term" value="F:dioxygenase activity"/>
    <property type="evidence" value="ECO:0007669"/>
    <property type="project" value="UniProtKB-KW"/>
</dbReference>
<evidence type="ECO:0000256" key="2">
    <source>
        <dbReference type="ARBA" id="ARBA00022723"/>
    </source>
</evidence>
<dbReference type="FunFam" id="2.60.120.330:FF:000079">
    <property type="entry name" value="Protein SRG1"/>
    <property type="match status" value="1"/>
</dbReference>
<dbReference type="Pfam" id="PF03171">
    <property type="entry name" value="2OG-FeII_Oxy"/>
    <property type="match status" value="1"/>
</dbReference>
<name>A0A6P5G0S8_ANACO</name>
<dbReference type="Gramene" id="Aco012471.1.mrna1">
    <property type="protein sequence ID" value="Aco012471.1.mrna1"/>
    <property type="gene ID" value="Aco012471.1.path1"/>
</dbReference>
<dbReference type="PRINTS" id="PR00682">
    <property type="entry name" value="IPNSYNTHASE"/>
</dbReference>
<dbReference type="GO" id="GO:0046872">
    <property type="term" value="F:metal ion binding"/>
    <property type="evidence" value="ECO:0007669"/>
    <property type="project" value="UniProtKB-KW"/>
</dbReference>
<dbReference type="InterPro" id="IPR005123">
    <property type="entry name" value="Oxoglu/Fe-dep_dioxygenase_dom"/>
</dbReference>
<dbReference type="OrthoDB" id="288590at2759"/>
<evidence type="ECO:0000313" key="7">
    <source>
        <dbReference type="Proteomes" id="UP000515123"/>
    </source>
</evidence>
<proteinExistence type="inferred from homology"/>
<evidence type="ECO:0000313" key="8">
    <source>
        <dbReference type="RefSeq" id="XP_020101974.1"/>
    </source>
</evidence>
<dbReference type="Gene3D" id="2.60.120.330">
    <property type="entry name" value="B-lactam Antibiotic, Isopenicillin N Synthase, Chain"/>
    <property type="match status" value="1"/>
</dbReference>
<evidence type="ECO:0000259" key="6">
    <source>
        <dbReference type="PROSITE" id="PS51471"/>
    </source>
</evidence>
<keyword evidence="7" id="KW-1185">Reference proteome</keyword>
<evidence type="ECO:0000256" key="4">
    <source>
        <dbReference type="ARBA" id="ARBA00023004"/>
    </source>
</evidence>
<dbReference type="SUPFAM" id="SSF51197">
    <property type="entry name" value="Clavaminate synthase-like"/>
    <property type="match status" value="1"/>
</dbReference>
<dbReference type="PROSITE" id="PS51471">
    <property type="entry name" value="FE2OG_OXY"/>
    <property type="match status" value="1"/>
</dbReference>
<reference evidence="7" key="1">
    <citation type="journal article" date="2015" name="Nat. Genet.">
        <title>The pineapple genome and the evolution of CAM photosynthesis.</title>
        <authorList>
            <person name="Ming R."/>
            <person name="VanBuren R."/>
            <person name="Wai C.M."/>
            <person name="Tang H."/>
            <person name="Schatz M.C."/>
            <person name="Bowers J.E."/>
            <person name="Lyons E."/>
            <person name="Wang M.L."/>
            <person name="Chen J."/>
            <person name="Biggers E."/>
            <person name="Zhang J."/>
            <person name="Huang L."/>
            <person name="Zhang L."/>
            <person name="Miao W."/>
            <person name="Zhang J."/>
            <person name="Ye Z."/>
            <person name="Miao C."/>
            <person name="Lin Z."/>
            <person name="Wang H."/>
            <person name="Zhou H."/>
            <person name="Yim W.C."/>
            <person name="Priest H.D."/>
            <person name="Zheng C."/>
            <person name="Woodhouse M."/>
            <person name="Edger P.P."/>
            <person name="Guyot R."/>
            <person name="Guo H.B."/>
            <person name="Guo H."/>
            <person name="Zheng G."/>
            <person name="Singh R."/>
            <person name="Sharma A."/>
            <person name="Min X."/>
            <person name="Zheng Y."/>
            <person name="Lee H."/>
            <person name="Gurtowski J."/>
            <person name="Sedlazeck F.J."/>
            <person name="Harkess A."/>
            <person name="McKain M.R."/>
            <person name="Liao Z."/>
            <person name="Fang J."/>
            <person name="Liu J."/>
            <person name="Zhang X."/>
            <person name="Zhang Q."/>
            <person name="Hu W."/>
            <person name="Qin Y."/>
            <person name="Wang K."/>
            <person name="Chen L.Y."/>
            <person name="Shirley N."/>
            <person name="Lin Y.R."/>
            <person name="Liu L.Y."/>
            <person name="Hernandez A.G."/>
            <person name="Wright C.L."/>
            <person name="Bulone V."/>
            <person name="Tuskan G.A."/>
            <person name="Heath K."/>
            <person name="Zee F."/>
            <person name="Moore P.H."/>
            <person name="Sunkar R."/>
            <person name="Leebens-Mack J.H."/>
            <person name="Mockler T."/>
            <person name="Bennetzen J.L."/>
            <person name="Freeling M."/>
            <person name="Sankoff D."/>
            <person name="Paterson A.H."/>
            <person name="Zhu X."/>
            <person name="Yang X."/>
            <person name="Smith J.A."/>
            <person name="Cushman J.C."/>
            <person name="Paull R.E."/>
            <person name="Yu Q."/>
        </authorList>
    </citation>
    <scope>NUCLEOTIDE SEQUENCE [LARGE SCALE GENOMIC DNA]</scope>
    <source>
        <strain evidence="7">cv. F153</strain>
    </source>
</reference>
<evidence type="ECO:0000256" key="5">
    <source>
        <dbReference type="RuleBase" id="RU003682"/>
    </source>
</evidence>
<dbReference type="GeneID" id="109719613"/>
<dbReference type="PANTHER" id="PTHR47991">
    <property type="entry name" value="OXOGLUTARATE/IRON-DEPENDENT DIOXYGENASE"/>
    <property type="match status" value="1"/>
</dbReference>
<sequence>MESPTLEEWPEPIVPVQSLSDRGVTAVPDRYVKPPSQRRLLAGDDDRSDSPNIPVVDIGGLVATVDGSGEGRCRRSDDAAMQAISEACKEWGFFQVVNHGVSHGVVERMRGVWRSFFRLPMEEKKMYTNSPKTYNGYGSRVGVEKGAVLDWGDYFFLTVLPESAQILDKWPKVPHNLREITEEYDHEMLKLCRVLTKAISAGLGLDENYIYRAFGGEDVEACVRANYYPKCPQPDLTLGLSPHSDPGGITVLLADDHVKGLQVRKGDEWVTVKPIPGAFVINVGDQVQVISNAKYKSVEHRALANAVERFSIAFFFNPNGRVPIGPAQELITPQSPPLYHPVTYNEYRLYVRKRGPHGKSQIDSLTAS</sequence>
<evidence type="ECO:0000256" key="3">
    <source>
        <dbReference type="ARBA" id="ARBA00023002"/>
    </source>
</evidence>
<keyword evidence="8" id="KW-0223">Dioxygenase</keyword>